<keyword evidence="1" id="KW-0732">Signal</keyword>
<reference evidence="2" key="1">
    <citation type="submission" date="2021-03" db="EMBL/GenBank/DDBJ databases">
        <title>Revisited historic fungal species revealed as producer of novel bioactive compounds through whole genome sequencing and comparative genomics.</title>
        <authorList>
            <person name="Vignolle G.A."/>
            <person name="Hochenegger N."/>
            <person name="Mach R.L."/>
            <person name="Mach-Aigner A.R."/>
            <person name="Javad Rahimi M."/>
            <person name="Salim K.A."/>
            <person name="Chan C.M."/>
            <person name="Lim L.B.L."/>
            <person name="Cai F."/>
            <person name="Druzhinina I.S."/>
            <person name="U'Ren J.M."/>
            <person name="Derntl C."/>
        </authorList>
    </citation>
    <scope>NUCLEOTIDE SEQUENCE</scope>
    <source>
        <strain evidence="2">TUCIM 5799</strain>
    </source>
</reference>
<evidence type="ECO:0000313" key="3">
    <source>
        <dbReference type="Proteomes" id="UP000829685"/>
    </source>
</evidence>
<dbReference type="Proteomes" id="UP000829685">
    <property type="component" value="Unassembled WGS sequence"/>
</dbReference>
<feature type="signal peptide" evidence="1">
    <location>
        <begin position="1"/>
        <end position="18"/>
    </location>
</feature>
<sequence>MVRISIIAAFAFALGAVALTPNDAGARDVGNGEGAQFTTGGCVADADCQEGCCAGGATDAQGNEVGICSGIGAEFQNGKTGCGFVDPNAQESIANAQKIVDKQGF</sequence>
<dbReference type="OrthoDB" id="2132010at2759"/>
<evidence type="ECO:0008006" key="4">
    <source>
        <dbReference type="Google" id="ProtNLM"/>
    </source>
</evidence>
<organism evidence="2 3">
    <name type="scientific">Neoarthrinium moseri</name>
    <dbReference type="NCBI Taxonomy" id="1658444"/>
    <lineage>
        <taxon>Eukaryota</taxon>
        <taxon>Fungi</taxon>
        <taxon>Dikarya</taxon>
        <taxon>Ascomycota</taxon>
        <taxon>Pezizomycotina</taxon>
        <taxon>Sordariomycetes</taxon>
        <taxon>Xylariomycetidae</taxon>
        <taxon>Amphisphaeriales</taxon>
        <taxon>Apiosporaceae</taxon>
        <taxon>Neoarthrinium</taxon>
    </lineage>
</organism>
<dbReference type="EMBL" id="JAFIMR010000012">
    <property type="protein sequence ID" value="KAI1871682.1"/>
    <property type="molecule type" value="Genomic_DNA"/>
</dbReference>
<dbReference type="AlphaFoldDB" id="A0A9Q0APS6"/>
<feature type="chain" id="PRO_5040371773" description="Biotrophy-associated secreted protein 2" evidence="1">
    <location>
        <begin position="19"/>
        <end position="105"/>
    </location>
</feature>
<proteinExistence type="predicted"/>
<comment type="caution">
    <text evidence="2">The sequence shown here is derived from an EMBL/GenBank/DDBJ whole genome shotgun (WGS) entry which is preliminary data.</text>
</comment>
<gene>
    <name evidence="2" type="ORF">JX265_005668</name>
</gene>
<accession>A0A9Q0APS6</accession>
<name>A0A9Q0APS6_9PEZI</name>
<evidence type="ECO:0000313" key="2">
    <source>
        <dbReference type="EMBL" id="KAI1871682.1"/>
    </source>
</evidence>
<keyword evidence="3" id="KW-1185">Reference proteome</keyword>
<evidence type="ECO:0000256" key="1">
    <source>
        <dbReference type="SAM" id="SignalP"/>
    </source>
</evidence>
<protein>
    <recommendedName>
        <fullName evidence="4">Biotrophy-associated secreted protein 2</fullName>
    </recommendedName>
</protein>